<evidence type="ECO:0000256" key="1">
    <source>
        <dbReference type="ARBA" id="ARBA00022443"/>
    </source>
</evidence>
<dbReference type="PROSITE" id="PS50002">
    <property type="entry name" value="SH3"/>
    <property type="match status" value="1"/>
</dbReference>
<evidence type="ECO:0000256" key="2">
    <source>
        <dbReference type="PROSITE-ProRule" id="PRU00192"/>
    </source>
</evidence>
<protein>
    <submittedName>
        <fullName evidence="5">Protein that induces appearance of [PIN+] prion when overproduced</fullName>
    </submittedName>
</protein>
<evidence type="ECO:0000313" key="5">
    <source>
        <dbReference type="EMBL" id="KAL0639399.1"/>
    </source>
</evidence>
<evidence type="ECO:0000313" key="6">
    <source>
        <dbReference type="Proteomes" id="UP001447188"/>
    </source>
</evidence>
<evidence type="ECO:0000256" key="3">
    <source>
        <dbReference type="SAM" id="MobiDB-lite"/>
    </source>
</evidence>
<dbReference type="Gene3D" id="2.30.30.40">
    <property type="entry name" value="SH3 Domains"/>
    <property type="match status" value="1"/>
</dbReference>
<gene>
    <name evidence="5" type="primary">PIN3</name>
    <name evidence="5" type="ORF">Q9L58_001626</name>
</gene>
<dbReference type="InterPro" id="IPR001452">
    <property type="entry name" value="SH3_domain"/>
</dbReference>
<dbReference type="EMBL" id="JBBBZM010000012">
    <property type="protein sequence ID" value="KAL0639399.1"/>
    <property type="molecule type" value="Genomic_DNA"/>
</dbReference>
<comment type="caution">
    <text evidence="5">The sequence shown here is derived from an EMBL/GenBank/DDBJ whole genome shotgun (WGS) entry which is preliminary data.</text>
</comment>
<dbReference type="CDD" id="cd00174">
    <property type="entry name" value="SH3"/>
    <property type="match status" value="1"/>
</dbReference>
<dbReference type="SUPFAM" id="SSF50044">
    <property type="entry name" value="SH3-domain"/>
    <property type="match status" value="1"/>
</dbReference>
<accession>A0ABR3GU01</accession>
<sequence>MSTAAITAAIANRSIRTIRAELEFLADTAIISSTSLSHILSLLPAEQSARSPPISTAAAAGPVPKSTTPAVSHPTFTPPPSTNTPQRVLPVAPVAPPSYTPTPVISLAEALWAFSGTEPGDLSFQAGDKLEILEKVKDDWWKGRVVGSEHTGLFPSSYVRETQVLVAQKEKPPLPSLPPRNNGGGYGPGGNPMTDVAHGTSVFEHQQQEEAAKKPLLGKNGEKFGKKLGNAAIFGAGATIGGKIVNTIF</sequence>
<dbReference type="Pfam" id="PF00018">
    <property type="entry name" value="SH3_1"/>
    <property type="match status" value="1"/>
</dbReference>
<keyword evidence="6" id="KW-1185">Reference proteome</keyword>
<proteinExistence type="predicted"/>
<reference evidence="5 6" key="1">
    <citation type="submission" date="2024-02" db="EMBL/GenBank/DDBJ databases">
        <title>Discinaceae phylogenomics.</title>
        <authorList>
            <person name="Dirks A.C."/>
            <person name="James T.Y."/>
        </authorList>
    </citation>
    <scope>NUCLEOTIDE SEQUENCE [LARGE SCALE GENOMIC DNA]</scope>
    <source>
        <strain evidence="5 6">ACD0624</strain>
    </source>
</reference>
<evidence type="ECO:0000259" key="4">
    <source>
        <dbReference type="PROSITE" id="PS50002"/>
    </source>
</evidence>
<dbReference type="InterPro" id="IPR050670">
    <property type="entry name" value="STAM"/>
</dbReference>
<dbReference type="Proteomes" id="UP001447188">
    <property type="component" value="Unassembled WGS sequence"/>
</dbReference>
<feature type="domain" description="SH3" evidence="4">
    <location>
        <begin position="103"/>
        <end position="164"/>
    </location>
</feature>
<dbReference type="InterPro" id="IPR036028">
    <property type="entry name" value="SH3-like_dom_sf"/>
</dbReference>
<dbReference type="PANTHER" id="PTHR45929:SF7">
    <property type="entry name" value="LAS SEVENTEEN-BINDING PROTEIN 1"/>
    <property type="match status" value="1"/>
</dbReference>
<feature type="region of interest" description="Disordered" evidence="3">
    <location>
        <begin position="53"/>
        <end position="86"/>
    </location>
</feature>
<organism evidence="5 6">
    <name type="scientific">Discina gigas</name>
    <dbReference type="NCBI Taxonomy" id="1032678"/>
    <lineage>
        <taxon>Eukaryota</taxon>
        <taxon>Fungi</taxon>
        <taxon>Dikarya</taxon>
        <taxon>Ascomycota</taxon>
        <taxon>Pezizomycotina</taxon>
        <taxon>Pezizomycetes</taxon>
        <taxon>Pezizales</taxon>
        <taxon>Discinaceae</taxon>
        <taxon>Discina</taxon>
    </lineage>
</organism>
<keyword evidence="1 2" id="KW-0728">SH3 domain</keyword>
<dbReference type="SMART" id="SM00326">
    <property type="entry name" value="SH3"/>
    <property type="match status" value="1"/>
</dbReference>
<keyword evidence="5" id="KW-0640">Prion</keyword>
<feature type="region of interest" description="Disordered" evidence="3">
    <location>
        <begin position="171"/>
        <end position="192"/>
    </location>
</feature>
<name>A0ABR3GU01_9PEZI</name>
<keyword evidence="5" id="KW-0034">Amyloid</keyword>
<dbReference type="PRINTS" id="PR00452">
    <property type="entry name" value="SH3DOMAIN"/>
</dbReference>
<dbReference type="PANTHER" id="PTHR45929">
    <property type="entry name" value="JAK PATHWAY SIGNAL TRANSDUCTION ADAPTOR MOLECULE"/>
    <property type="match status" value="1"/>
</dbReference>